<dbReference type="AlphaFoldDB" id="A0A845BKE2"/>
<evidence type="ECO:0000313" key="2">
    <source>
        <dbReference type="Proteomes" id="UP000467214"/>
    </source>
</evidence>
<comment type="caution">
    <text evidence="1">The sequence shown here is derived from an EMBL/GenBank/DDBJ whole genome shotgun (WGS) entry which is preliminary data.</text>
</comment>
<gene>
    <name evidence="1" type="ORF">GQF02_06770</name>
</gene>
<name>A0A845BKE2_9NEIS</name>
<organism evidence="1 2">
    <name type="scientific">Craterilacuibacter sinensis</name>
    <dbReference type="NCBI Taxonomy" id="2686017"/>
    <lineage>
        <taxon>Bacteria</taxon>
        <taxon>Pseudomonadati</taxon>
        <taxon>Pseudomonadota</taxon>
        <taxon>Betaproteobacteria</taxon>
        <taxon>Neisseriales</taxon>
        <taxon>Neisseriaceae</taxon>
        <taxon>Craterilacuibacter</taxon>
    </lineage>
</organism>
<sequence>MPPVPWPAPKANLALASIDDLNDRRAFLILAQRKGALVNFARRATSSGAHP</sequence>
<evidence type="ECO:0000313" key="1">
    <source>
        <dbReference type="EMBL" id="MXR36669.1"/>
    </source>
</evidence>
<proteinExistence type="predicted"/>
<reference evidence="1 2" key="1">
    <citation type="submission" date="2019-12" db="EMBL/GenBank/DDBJ databases">
        <title>Neisseriaceae gen. nov. sp. Genome sequencing and assembly.</title>
        <authorList>
            <person name="Liu Z."/>
            <person name="Li A."/>
        </authorList>
    </citation>
    <scope>NUCLEOTIDE SEQUENCE [LARGE SCALE GENOMIC DNA]</scope>
    <source>
        <strain evidence="1 2">B2N2-7</strain>
    </source>
</reference>
<dbReference type="RefSeq" id="WP_160795809.1">
    <property type="nucleotide sequence ID" value="NZ_WSSB01000005.1"/>
</dbReference>
<dbReference type="EMBL" id="WSSB01000005">
    <property type="protein sequence ID" value="MXR36669.1"/>
    <property type="molecule type" value="Genomic_DNA"/>
</dbReference>
<protein>
    <submittedName>
        <fullName evidence="1">Uncharacterized protein</fullName>
    </submittedName>
</protein>
<accession>A0A845BKE2</accession>
<keyword evidence="2" id="KW-1185">Reference proteome</keyword>
<dbReference type="Proteomes" id="UP000467214">
    <property type="component" value="Unassembled WGS sequence"/>
</dbReference>